<evidence type="ECO:0000313" key="2">
    <source>
        <dbReference type="EMBL" id="CAJ1083476.1"/>
    </source>
</evidence>
<feature type="compositionally biased region" description="Basic and acidic residues" evidence="1">
    <location>
        <begin position="21"/>
        <end position="36"/>
    </location>
</feature>
<name>A0AAV1HEN3_XYRNO</name>
<proteinExistence type="predicted"/>
<evidence type="ECO:0000256" key="1">
    <source>
        <dbReference type="SAM" id="MobiDB-lite"/>
    </source>
</evidence>
<reference evidence="2" key="1">
    <citation type="submission" date="2023-08" db="EMBL/GenBank/DDBJ databases">
        <authorList>
            <person name="Alioto T."/>
            <person name="Alioto T."/>
            <person name="Gomez Garrido J."/>
        </authorList>
    </citation>
    <scope>NUCLEOTIDE SEQUENCE</scope>
</reference>
<dbReference type="Proteomes" id="UP001178508">
    <property type="component" value="Chromosome 21"/>
</dbReference>
<sequence length="131" mass="14215">MRPPGSLSYPVQAPRQLHDDKLVPECDGHSPIKEQHPGVSVHPQDGYSLKSIKNQQRRCFKANSSACLRSGLHSAAESCYCGCYCALLHLLSAALSFMHESVEPNSWSPEKGGRQASLQEPAPISGPAYEA</sequence>
<feature type="region of interest" description="Disordered" evidence="1">
    <location>
        <begin position="21"/>
        <end position="45"/>
    </location>
</feature>
<evidence type="ECO:0000313" key="3">
    <source>
        <dbReference type="Proteomes" id="UP001178508"/>
    </source>
</evidence>
<feature type="region of interest" description="Disordered" evidence="1">
    <location>
        <begin position="102"/>
        <end position="131"/>
    </location>
</feature>
<accession>A0AAV1HEN3</accession>
<dbReference type="AlphaFoldDB" id="A0AAV1HEN3"/>
<protein>
    <submittedName>
        <fullName evidence="2">Uncharacterized protein</fullName>
    </submittedName>
</protein>
<organism evidence="2 3">
    <name type="scientific">Xyrichtys novacula</name>
    <name type="common">Pearly razorfish</name>
    <name type="synonym">Hemipteronotus novacula</name>
    <dbReference type="NCBI Taxonomy" id="13765"/>
    <lineage>
        <taxon>Eukaryota</taxon>
        <taxon>Metazoa</taxon>
        <taxon>Chordata</taxon>
        <taxon>Craniata</taxon>
        <taxon>Vertebrata</taxon>
        <taxon>Euteleostomi</taxon>
        <taxon>Actinopterygii</taxon>
        <taxon>Neopterygii</taxon>
        <taxon>Teleostei</taxon>
        <taxon>Neoteleostei</taxon>
        <taxon>Acanthomorphata</taxon>
        <taxon>Eupercaria</taxon>
        <taxon>Labriformes</taxon>
        <taxon>Labridae</taxon>
        <taxon>Xyrichtys</taxon>
    </lineage>
</organism>
<keyword evidence="3" id="KW-1185">Reference proteome</keyword>
<gene>
    <name evidence="2" type="ORF">XNOV1_A004412</name>
</gene>
<dbReference type="EMBL" id="OY660884">
    <property type="protein sequence ID" value="CAJ1083476.1"/>
    <property type="molecule type" value="Genomic_DNA"/>
</dbReference>